<proteinExistence type="predicted"/>
<keyword evidence="3" id="KW-1185">Reference proteome</keyword>
<dbReference type="Pfam" id="PF14081">
    <property type="entry name" value="DUF4262"/>
    <property type="match status" value="1"/>
</dbReference>
<feature type="compositionally biased region" description="Basic and acidic residues" evidence="1">
    <location>
        <begin position="40"/>
        <end position="55"/>
    </location>
</feature>
<feature type="compositionally biased region" description="Low complexity" evidence="1">
    <location>
        <begin position="21"/>
        <end position="35"/>
    </location>
</feature>
<protein>
    <recommendedName>
        <fullName evidence="4">DUF4262 domain-containing protein</fullName>
    </recommendedName>
</protein>
<name>A0ABT1HS78_STRSD</name>
<organism evidence="2 3">
    <name type="scientific">Streptoalloteichus tenebrarius (strain ATCC 17920 / DSM 40477 / JCM 4838 / CBS 697.72 / NBRC 16177 / NCIMB 11028 / NRRL B-12390 / A12253. 1 / ISP 5477)</name>
    <name type="common">Streptomyces tenebrarius</name>
    <dbReference type="NCBI Taxonomy" id="1933"/>
    <lineage>
        <taxon>Bacteria</taxon>
        <taxon>Bacillati</taxon>
        <taxon>Actinomycetota</taxon>
        <taxon>Actinomycetes</taxon>
        <taxon>Pseudonocardiales</taxon>
        <taxon>Pseudonocardiaceae</taxon>
        <taxon>Streptoalloteichus</taxon>
    </lineage>
</organism>
<evidence type="ECO:0008006" key="4">
    <source>
        <dbReference type="Google" id="ProtNLM"/>
    </source>
</evidence>
<evidence type="ECO:0000313" key="3">
    <source>
        <dbReference type="Proteomes" id="UP001205311"/>
    </source>
</evidence>
<evidence type="ECO:0000256" key="1">
    <source>
        <dbReference type="SAM" id="MobiDB-lite"/>
    </source>
</evidence>
<evidence type="ECO:0000313" key="2">
    <source>
        <dbReference type="EMBL" id="MCP2258378.1"/>
    </source>
</evidence>
<reference evidence="2 3" key="1">
    <citation type="submission" date="2022-06" db="EMBL/GenBank/DDBJ databases">
        <title>Genomic Encyclopedia of Archaeal and Bacterial Type Strains, Phase II (KMG-II): from individual species to whole genera.</title>
        <authorList>
            <person name="Goeker M."/>
        </authorList>
    </citation>
    <scope>NUCLEOTIDE SEQUENCE [LARGE SCALE GENOMIC DNA]</scope>
    <source>
        <strain evidence="2 3">DSM 40477</strain>
    </source>
</reference>
<dbReference type="Proteomes" id="UP001205311">
    <property type="component" value="Unassembled WGS sequence"/>
</dbReference>
<dbReference type="EMBL" id="JAMTCP010000008">
    <property type="protein sequence ID" value="MCP2258378.1"/>
    <property type="molecule type" value="Genomic_DNA"/>
</dbReference>
<feature type="region of interest" description="Disordered" evidence="1">
    <location>
        <begin position="1"/>
        <end position="55"/>
    </location>
</feature>
<sequence length="208" mass="22671">MSSRSPRGDRRGGSCRPPRPSGAGSPSCPASPAARQNGGVRREGNGHRERLEAELRSRVDGEGYAVLAVFDPDDEAPPLTYTVGIWRGTGAPEVIAVGVDHELGAALVEEYVRRCRAGERFEPGRRYDGFLEGLPVTFEWVSAEHHREWLGSASVVYPDGDFRMLQLLVPDPSGVWPWQPGAPHELVRGQPVLTASGRPESWDPEEGP</sequence>
<gene>
    <name evidence="2" type="ORF">LX15_002072</name>
</gene>
<accession>A0ABT1HS78</accession>
<comment type="caution">
    <text evidence="2">The sequence shown here is derived from an EMBL/GenBank/DDBJ whole genome shotgun (WGS) entry which is preliminary data.</text>
</comment>
<feature type="compositionally biased region" description="Basic and acidic residues" evidence="1">
    <location>
        <begin position="1"/>
        <end position="12"/>
    </location>
</feature>
<dbReference type="InterPro" id="IPR025358">
    <property type="entry name" value="DUF4262"/>
</dbReference>